<feature type="domain" description="Exonuclease VII large subunit C-terminal" evidence="7">
    <location>
        <begin position="113"/>
        <end position="423"/>
    </location>
</feature>
<dbReference type="CDD" id="cd04489">
    <property type="entry name" value="ExoVII_LU_OBF"/>
    <property type="match status" value="1"/>
</dbReference>
<evidence type="ECO:0000259" key="7">
    <source>
        <dbReference type="Pfam" id="PF02601"/>
    </source>
</evidence>
<comment type="function">
    <text evidence="5">Bidirectionally degrades single-stranded DNA into large acid-insoluble oligonucleotides, which are then degraded further into small acid-soluble oligonucleotides.</text>
</comment>
<gene>
    <name evidence="5 9" type="primary">xseA</name>
    <name evidence="9" type="ORF">ACFOEN_00550</name>
</gene>
<organism evidence="9 10">
    <name type="scientific">Piscinibacterium candidicorallinum</name>
    <dbReference type="NCBI Taxonomy" id="1793872"/>
    <lineage>
        <taxon>Bacteria</taxon>
        <taxon>Pseudomonadati</taxon>
        <taxon>Pseudomonadota</taxon>
        <taxon>Betaproteobacteria</taxon>
        <taxon>Burkholderiales</taxon>
        <taxon>Piscinibacterium</taxon>
    </lineage>
</organism>
<reference evidence="10" key="1">
    <citation type="journal article" date="2019" name="Int. J. Syst. Evol. Microbiol.">
        <title>The Global Catalogue of Microorganisms (GCM) 10K type strain sequencing project: providing services to taxonomists for standard genome sequencing and annotation.</title>
        <authorList>
            <consortium name="The Broad Institute Genomics Platform"/>
            <consortium name="The Broad Institute Genome Sequencing Center for Infectious Disease"/>
            <person name="Wu L."/>
            <person name="Ma J."/>
        </authorList>
    </citation>
    <scope>NUCLEOTIDE SEQUENCE [LARGE SCALE GENOMIC DNA]</scope>
    <source>
        <strain evidence="10">KCTC 52168</strain>
    </source>
</reference>
<dbReference type="HAMAP" id="MF_00378">
    <property type="entry name" value="Exonuc_7_L"/>
    <property type="match status" value="1"/>
</dbReference>
<proteinExistence type="inferred from homology"/>
<dbReference type="InterPro" id="IPR025824">
    <property type="entry name" value="OB-fold_nuc-bd_dom"/>
</dbReference>
<evidence type="ECO:0000256" key="3">
    <source>
        <dbReference type="ARBA" id="ARBA00022801"/>
    </source>
</evidence>
<evidence type="ECO:0000259" key="8">
    <source>
        <dbReference type="Pfam" id="PF13742"/>
    </source>
</evidence>
<dbReference type="PANTHER" id="PTHR30008:SF0">
    <property type="entry name" value="EXODEOXYRIBONUCLEASE 7 LARGE SUBUNIT"/>
    <property type="match status" value="1"/>
</dbReference>
<evidence type="ECO:0000256" key="1">
    <source>
        <dbReference type="ARBA" id="ARBA00022490"/>
    </source>
</evidence>
<keyword evidence="1 5" id="KW-0963">Cytoplasm</keyword>
<dbReference type="EC" id="3.1.11.6" evidence="5"/>
<evidence type="ECO:0000256" key="6">
    <source>
        <dbReference type="RuleBase" id="RU004355"/>
    </source>
</evidence>
<feature type="domain" description="OB-fold nucleic acid binding" evidence="8">
    <location>
        <begin position="3"/>
        <end position="89"/>
    </location>
</feature>
<keyword evidence="2 5" id="KW-0540">Nuclease</keyword>
<sequence>MVAAIEQWLSRGFPVVRVRGEVSGLTRAASGHSYFSIKDDSASVRCVLFRQRTGVAIAAAWGNGDVVDISARLAIYAARGDLQLIVESVRPAGQGDMHAAFVALRDRLKAEGLFDESRKRALPAFMRRIALVTSQDAAVLRDIATTFARRAPHVQLLLFPAAVQGPNAAAELITALHAASEHPNVDCVILARGGGSIDDLAAFNDEGLARRIAISSVPVISAVGHETDFSISDFVADVRAPTPTAAAEICATPRDEWLARLVELRASRTRAVDRSLQALAQTVDLLASKLLSPAQHVQLSRVTLQERALRIRTSLRTCSAQARDALGICHQHLASQRPDVRTYTAWLAGSQARLRGTCAHVVDRKRAEVASLGVQLHALGPMGVLRRGYVLVSHPDGTPMTSSESAAPDAAVTLTWHDGSRAARLAAQVTIESAK</sequence>
<dbReference type="Pfam" id="PF13742">
    <property type="entry name" value="tRNA_anti_2"/>
    <property type="match status" value="1"/>
</dbReference>
<keyword evidence="3 5" id="KW-0378">Hydrolase</keyword>
<protein>
    <recommendedName>
        <fullName evidence="5">Exodeoxyribonuclease 7 large subunit</fullName>
        <ecNumber evidence="5">3.1.11.6</ecNumber>
    </recommendedName>
    <alternativeName>
        <fullName evidence="5">Exodeoxyribonuclease VII large subunit</fullName>
        <shortName evidence="5">Exonuclease VII large subunit</shortName>
    </alternativeName>
</protein>
<evidence type="ECO:0000313" key="9">
    <source>
        <dbReference type="EMBL" id="MFC3146124.1"/>
    </source>
</evidence>
<keyword evidence="10" id="KW-1185">Reference proteome</keyword>
<evidence type="ECO:0000313" key="10">
    <source>
        <dbReference type="Proteomes" id="UP001595556"/>
    </source>
</evidence>
<keyword evidence="4 5" id="KW-0269">Exonuclease</keyword>
<dbReference type="NCBIfam" id="TIGR00237">
    <property type="entry name" value="xseA"/>
    <property type="match status" value="1"/>
</dbReference>
<comment type="caution">
    <text evidence="9">The sequence shown here is derived from an EMBL/GenBank/DDBJ whole genome shotgun (WGS) entry which is preliminary data.</text>
</comment>
<dbReference type="InterPro" id="IPR003753">
    <property type="entry name" value="Exonuc_VII_L"/>
</dbReference>
<comment type="subunit">
    <text evidence="5">Heterooligomer composed of large and small subunits.</text>
</comment>
<dbReference type="RefSeq" id="WP_377300411.1">
    <property type="nucleotide sequence ID" value="NZ_CP180191.1"/>
</dbReference>
<comment type="subcellular location">
    <subcellularLocation>
        <location evidence="5 6">Cytoplasm</location>
    </subcellularLocation>
</comment>
<dbReference type="PANTHER" id="PTHR30008">
    <property type="entry name" value="EXODEOXYRIBONUCLEASE 7 LARGE SUBUNIT"/>
    <property type="match status" value="1"/>
</dbReference>
<evidence type="ECO:0000256" key="5">
    <source>
        <dbReference type="HAMAP-Rule" id="MF_00378"/>
    </source>
</evidence>
<comment type="similarity">
    <text evidence="5 6">Belongs to the XseA family.</text>
</comment>
<comment type="catalytic activity">
    <reaction evidence="5 6">
        <text>Exonucleolytic cleavage in either 5'- to 3'- or 3'- to 5'-direction to yield nucleoside 5'-phosphates.</text>
        <dbReference type="EC" id="3.1.11.6"/>
    </reaction>
</comment>
<name>A0ABV7H126_9BURK</name>
<accession>A0ABV7H126</accession>
<dbReference type="InterPro" id="IPR020579">
    <property type="entry name" value="Exonuc_VII_lsu_C"/>
</dbReference>
<evidence type="ECO:0000256" key="2">
    <source>
        <dbReference type="ARBA" id="ARBA00022722"/>
    </source>
</evidence>
<evidence type="ECO:0000256" key="4">
    <source>
        <dbReference type="ARBA" id="ARBA00022839"/>
    </source>
</evidence>
<dbReference type="GO" id="GO:0008855">
    <property type="term" value="F:exodeoxyribonuclease VII activity"/>
    <property type="evidence" value="ECO:0007669"/>
    <property type="project" value="UniProtKB-EC"/>
</dbReference>
<dbReference type="EMBL" id="JBHRTI010000002">
    <property type="protein sequence ID" value="MFC3146124.1"/>
    <property type="molecule type" value="Genomic_DNA"/>
</dbReference>
<dbReference type="Pfam" id="PF02601">
    <property type="entry name" value="Exonuc_VII_L"/>
    <property type="match status" value="1"/>
</dbReference>
<dbReference type="Proteomes" id="UP001595556">
    <property type="component" value="Unassembled WGS sequence"/>
</dbReference>